<proteinExistence type="predicted"/>
<protein>
    <submittedName>
        <fullName evidence="3">Uncharacterized protein</fullName>
    </submittedName>
</protein>
<feature type="coiled-coil region" evidence="1">
    <location>
        <begin position="630"/>
        <end position="846"/>
    </location>
</feature>
<comment type="caution">
    <text evidence="3">The sequence shown here is derived from an EMBL/GenBank/DDBJ whole genome shotgun (WGS) entry which is preliminary data.</text>
</comment>
<evidence type="ECO:0000313" key="3">
    <source>
        <dbReference type="EMBL" id="KAA8499963.1"/>
    </source>
</evidence>
<evidence type="ECO:0000256" key="2">
    <source>
        <dbReference type="SAM" id="MobiDB-lite"/>
    </source>
</evidence>
<dbReference type="Proteomes" id="UP000324585">
    <property type="component" value="Unassembled WGS sequence"/>
</dbReference>
<gene>
    <name evidence="3" type="ORF">FVE85_7548</name>
</gene>
<feature type="region of interest" description="Disordered" evidence="2">
    <location>
        <begin position="88"/>
        <end position="116"/>
    </location>
</feature>
<name>A0A5J4ZB30_PORPP</name>
<evidence type="ECO:0000256" key="1">
    <source>
        <dbReference type="SAM" id="Coils"/>
    </source>
</evidence>
<keyword evidence="1" id="KW-0175">Coiled coil</keyword>
<reference evidence="4" key="1">
    <citation type="journal article" date="2019" name="Nat. Commun.">
        <title>Expansion of phycobilisome linker gene families in mesophilic red algae.</title>
        <authorList>
            <person name="Lee J."/>
            <person name="Kim D."/>
            <person name="Bhattacharya D."/>
            <person name="Yoon H.S."/>
        </authorList>
    </citation>
    <scope>NUCLEOTIDE SEQUENCE [LARGE SCALE GENOMIC DNA]</scope>
    <source>
        <strain evidence="4">CCMP 1328</strain>
    </source>
</reference>
<feature type="compositionally biased region" description="Polar residues" evidence="2">
    <location>
        <begin position="235"/>
        <end position="246"/>
    </location>
</feature>
<organism evidence="3 4">
    <name type="scientific">Porphyridium purpureum</name>
    <name type="common">Red alga</name>
    <name type="synonym">Porphyridium cruentum</name>
    <dbReference type="NCBI Taxonomy" id="35688"/>
    <lineage>
        <taxon>Eukaryota</taxon>
        <taxon>Rhodophyta</taxon>
        <taxon>Bangiophyceae</taxon>
        <taxon>Porphyridiales</taxon>
        <taxon>Porphyridiaceae</taxon>
        <taxon>Porphyridium</taxon>
    </lineage>
</organism>
<evidence type="ECO:0000313" key="4">
    <source>
        <dbReference type="Proteomes" id="UP000324585"/>
    </source>
</evidence>
<feature type="compositionally biased region" description="Basic and acidic residues" evidence="2">
    <location>
        <begin position="247"/>
        <end position="257"/>
    </location>
</feature>
<feature type="compositionally biased region" description="Low complexity" evidence="2">
    <location>
        <begin position="90"/>
        <end position="112"/>
    </location>
</feature>
<keyword evidence="4" id="KW-1185">Reference proteome</keyword>
<accession>A0A5J4ZB30</accession>
<feature type="region of interest" description="Disordered" evidence="2">
    <location>
        <begin position="234"/>
        <end position="269"/>
    </location>
</feature>
<feature type="region of interest" description="Disordered" evidence="2">
    <location>
        <begin position="32"/>
        <end position="57"/>
    </location>
</feature>
<dbReference type="AlphaFoldDB" id="A0A5J4ZB30"/>
<feature type="region of interest" description="Disordered" evidence="2">
    <location>
        <begin position="188"/>
        <end position="208"/>
    </location>
</feature>
<dbReference type="EMBL" id="VRMN01000001">
    <property type="protein sequence ID" value="KAA8499963.1"/>
    <property type="molecule type" value="Genomic_DNA"/>
</dbReference>
<sequence>MENTFESDNCGEQSRVNLEVDDDRFPAVELFRGPGARTPSGQLDAENVAPLNTNDTYPAVMSDTEDEKFMPLTMLNDDVLFDSPRGTNLSMSHSASPSASKLSISSRSSSNSDDSDFMQEAARLAVLEQEELEVCARNASLTSGSHVGAGSSAKFHAGENESVCAEDGENELSIRSYPRSLEKSVSSCAATEADSSRHVRSSTTGNLDLGHATNRQAETGHTVQTPVSIKHTEYVETSSRGNSSRHTIYETARKEADGDGESPSACSVTDMYTPRRHLGFGKAKNGRAYSQDSLNCSGRCRESSSVKSQQVEPRLLMLGKESRSKTKFLERLLAQLLLMTTMVKVASREDTENHGACGNDDPHELSTEDHIQRLADQILCALKEGPTLAPTSHSAPTLCVTEEQRETDARIKELETARLAWVTEKSSLQAEIEALRAAVSAAKQEQQSTITVAEDDDEDMSCTASVSSVLESGLVMDALQATTRNRLSVPVGFSAHAETDESVAERLVRCGTSAGNDIVALLQKHGDAIFAARDGMKEDMSDNGSVASALEDEEVQDALRSIAQARRARLSDLQGLARADERSPEEFAHASAIARREIQGLVTAHGDTLTSATNFISNYHDQTGALRVLLQEAEARKSEVERLVIELQEKAVAEADQREEFQERQQAKVRDLESKMVQAKETAEREVSEVKASAERELAHLREEFEREVTRASEEVKQLRLELAIASDFLQKEKERNKTLELEFAQAKEDMEREADKTIHAANEKCDLVTHELEHLQDQHALLRTEVQLEKEQLRAARDKVVQYKGKMDRLHARHKDSVESMKQVIRDLQELNERECTEIEVLKESRRALMAREKAALAKANADRTLLADWLDSQAKARRAELSAGTLDSCGEDMFKSFAESLEQAANALRSAAV</sequence>